<protein>
    <recommendedName>
        <fullName evidence="4">Helicase C-terminal domain-containing protein</fullName>
    </recommendedName>
</protein>
<sequence>MVCSAAGLLDSVERLLGFGADVFLRVPIPYDILQSRLPKAAVLNCKLCGPQHKFIRIGERSSLIVGVNAYDLARLFQHSQVATTLRTLMVSQSLRHIPENWESVLLRFGSWLDSPISHSPFDTCTLEEFQPPLSADSSCGSEHAVCYGDLDNQLLTIYHTARNITQPDSVVDFDLLLVLLAKLDMTMHEGTILIFLPSYEEIIALREKLINPETSPWGYSSKHVVFILHSRMLVADLTKVYTRPPHGVRKLILSSSIAQTCMSFDDVAFVIDCGLDCTKGYVEWTGTTLLRNHWISKATAIQRQTRCGSNVSGICFRLYSRIRFNYLNTDCCTPLRGPPVEEACIQARLLAPPGVPIQAILSTVPRPPIPSACQDAVRSLKEIDALDTFEDFTELGYHICDIPIPPRYAKMVLISVALKCLDPILTIACILTYTEPFTVPKNAAERRDLLCARKKFSADTFSDHMMLLRAFQFWQKARSEGWEKSFCQKNYISTAAFEIITVIRTQLLGQLRASGFVKARGSGDIRDLNTNSENWAVVKAAIVAGMNANFVKVDRSDGRLKASSGVEIPIQLHPHSVLASNTDGTPITYSSLPCDWLVYDELVTLSTQAPQKASDSRSSENVSGCWVADTKEAAGDTMTELESMFRGIGVSSTSGGSRLSLPQLTTIRKIDVAKIAECTKTGTKQTHGRDHDNLHQERLGMLRCVTIVSPITVALMAGPMRLRPELLRETDVAIYDLHTAWMAYQQQSQQQHQPGPSQQSSQYLSRLHERAEQLKSDSNLPAWPNFTADESTTSVTNSSTEETEKATEKECRKSDADSSDSDSEAEEIWATLLGEKNYKRFLQKRRDFMRCNVSSDTQFTKSVKKDGGSSVCSSASFCAYPEPSLRNSAVDSDFVPLKLDDKELLQFHMDPITAQLVVALRQKWHALLLRRLRNPGKQCSQQDEAILSVLVTVLTSEEQVLGLRQPSGVGARPRPMAAELCNQFDYPDLEKPSHKIDEIETHIDTDNSSTAYVPSPSKADDTPRAVTSSLSSRHRSTGYCTPRGAVNYSGTMAPSSVFEPEDGGVRSLIAAGQVNPITHLLRQSTETPAPPTQWTRTNVPREETGRNYLSLNPLSDTIIDGICGKPQQANINRLQLDQSSILHRINMLPGSERSPILSGVVKATTFYTRNSNADRARHVLLSGTTYPSDHCQSANIDINKTVSNLLAQSDSMNLKTPPPEPGRPSSDHSEIQTNPGKRDRTKLSVPL</sequence>
<dbReference type="InterPro" id="IPR007502">
    <property type="entry name" value="Helicase-assoc_dom"/>
</dbReference>
<dbReference type="InterPro" id="IPR001650">
    <property type="entry name" value="Helicase_C-like"/>
</dbReference>
<feature type="compositionally biased region" description="Basic and acidic residues" evidence="3">
    <location>
        <begin position="1225"/>
        <end position="1247"/>
    </location>
</feature>
<accession>A0AAV2TVW2</accession>
<organism evidence="5 6">
    <name type="scientific">Calicophoron daubneyi</name>
    <name type="common">Rumen fluke</name>
    <name type="synonym">Paramphistomum daubneyi</name>
    <dbReference type="NCBI Taxonomy" id="300641"/>
    <lineage>
        <taxon>Eukaryota</taxon>
        <taxon>Metazoa</taxon>
        <taxon>Spiralia</taxon>
        <taxon>Lophotrochozoa</taxon>
        <taxon>Platyhelminthes</taxon>
        <taxon>Trematoda</taxon>
        <taxon>Digenea</taxon>
        <taxon>Plagiorchiida</taxon>
        <taxon>Pronocephalata</taxon>
        <taxon>Paramphistomoidea</taxon>
        <taxon>Paramphistomidae</taxon>
        <taxon>Calicophoron</taxon>
    </lineage>
</organism>
<dbReference type="Gene3D" id="1.20.120.1080">
    <property type="match status" value="1"/>
</dbReference>
<evidence type="ECO:0000256" key="3">
    <source>
        <dbReference type="SAM" id="MobiDB-lite"/>
    </source>
</evidence>
<keyword evidence="2" id="KW-0347">Helicase</keyword>
<dbReference type="Pfam" id="PF00271">
    <property type="entry name" value="Helicase_C"/>
    <property type="match status" value="1"/>
</dbReference>
<feature type="region of interest" description="Disordered" evidence="3">
    <location>
        <begin position="1003"/>
        <end position="1038"/>
    </location>
</feature>
<dbReference type="Pfam" id="PF21010">
    <property type="entry name" value="HA2_C"/>
    <property type="match status" value="1"/>
</dbReference>
<dbReference type="PANTHER" id="PTHR18934">
    <property type="entry name" value="ATP-DEPENDENT RNA HELICASE"/>
    <property type="match status" value="1"/>
</dbReference>
<evidence type="ECO:0000256" key="2">
    <source>
        <dbReference type="ARBA" id="ARBA00022806"/>
    </source>
</evidence>
<gene>
    <name evidence="5" type="ORF">CDAUBV1_LOCUS15944</name>
</gene>
<feature type="domain" description="Helicase C-terminal" evidence="4">
    <location>
        <begin position="179"/>
        <end position="377"/>
    </location>
</feature>
<dbReference type="Gene3D" id="3.40.50.300">
    <property type="entry name" value="P-loop containing nucleotide triphosphate hydrolases"/>
    <property type="match status" value="1"/>
</dbReference>
<feature type="compositionally biased region" description="Basic and acidic residues" evidence="3">
    <location>
        <begin position="802"/>
        <end position="816"/>
    </location>
</feature>
<dbReference type="Pfam" id="PF26026">
    <property type="entry name" value="RNA_hel_CTD"/>
    <property type="match status" value="1"/>
</dbReference>
<name>A0AAV2TVW2_CALDB</name>
<evidence type="ECO:0000259" key="4">
    <source>
        <dbReference type="PROSITE" id="PS51194"/>
    </source>
</evidence>
<reference evidence="5" key="1">
    <citation type="submission" date="2024-06" db="EMBL/GenBank/DDBJ databases">
        <authorList>
            <person name="Liu X."/>
            <person name="Lenzi L."/>
            <person name="Haldenby T S."/>
            <person name="Uol C."/>
        </authorList>
    </citation>
    <scope>NUCLEOTIDE SEQUENCE</scope>
</reference>
<dbReference type="SMART" id="SM00847">
    <property type="entry name" value="HA2"/>
    <property type="match status" value="1"/>
</dbReference>
<evidence type="ECO:0000256" key="1">
    <source>
        <dbReference type="ARBA" id="ARBA00022801"/>
    </source>
</evidence>
<proteinExistence type="predicted"/>
<evidence type="ECO:0000313" key="5">
    <source>
        <dbReference type="EMBL" id="CAL5140644.1"/>
    </source>
</evidence>
<feature type="compositionally biased region" description="Low complexity" evidence="3">
    <location>
        <begin position="790"/>
        <end position="800"/>
    </location>
</feature>
<dbReference type="InterPro" id="IPR027417">
    <property type="entry name" value="P-loop_NTPase"/>
</dbReference>
<dbReference type="PANTHER" id="PTHR18934:SF213">
    <property type="entry name" value="3'-5' RNA HELICASE YTHDC2"/>
    <property type="match status" value="1"/>
</dbReference>
<dbReference type="InterPro" id="IPR059023">
    <property type="entry name" value="RNA_hel_CTD"/>
</dbReference>
<keyword evidence="2" id="KW-0547">Nucleotide-binding</keyword>
<keyword evidence="2" id="KW-0067">ATP-binding</keyword>
<dbReference type="Proteomes" id="UP001497525">
    <property type="component" value="Unassembled WGS sequence"/>
</dbReference>
<dbReference type="EMBL" id="CAXLJL010000756">
    <property type="protein sequence ID" value="CAL5140644.1"/>
    <property type="molecule type" value="Genomic_DNA"/>
</dbReference>
<feature type="region of interest" description="Disordered" evidence="3">
    <location>
        <begin position="774"/>
        <end position="825"/>
    </location>
</feature>
<feature type="region of interest" description="Disordered" evidence="3">
    <location>
        <begin position="1210"/>
        <end position="1247"/>
    </location>
</feature>
<comment type="caution">
    <text evidence="5">The sequence shown here is derived from an EMBL/GenBank/DDBJ whole genome shotgun (WGS) entry which is preliminary data.</text>
</comment>
<evidence type="ECO:0000313" key="6">
    <source>
        <dbReference type="Proteomes" id="UP001497525"/>
    </source>
</evidence>
<dbReference type="PROSITE" id="PS51194">
    <property type="entry name" value="HELICASE_CTER"/>
    <property type="match status" value="1"/>
</dbReference>
<dbReference type="AlphaFoldDB" id="A0AAV2TVW2"/>
<dbReference type="CDD" id="cd18791">
    <property type="entry name" value="SF2_C_RHA"/>
    <property type="match status" value="1"/>
</dbReference>
<keyword evidence="1" id="KW-0378">Hydrolase</keyword>
<dbReference type="GO" id="GO:0003723">
    <property type="term" value="F:RNA binding"/>
    <property type="evidence" value="ECO:0007669"/>
    <property type="project" value="TreeGrafter"/>
</dbReference>
<dbReference type="GO" id="GO:0004386">
    <property type="term" value="F:helicase activity"/>
    <property type="evidence" value="ECO:0007669"/>
    <property type="project" value="TreeGrafter"/>
</dbReference>
<dbReference type="SUPFAM" id="SSF52540">
    <property type="entry name" value="P-loop containing nucleoside triphosphate hydrolases"/>
    <property type="match status" value="1"/>
</dbReference>